<keyword evidence="2" id="KW-1185">Reference proteome</keyword>
<accession>A0A1E5T135</accession>
<sequence>MKKGSIKLVMKWLTGSLIIMFAGLVALLSTPSLLYASHTTVGNITIYHDEEIPEHLPASIKDAFDLVSESPLYSPDLKIDLCLNDGSKYPQLVKGVLGDDVFAAFANKVVLIAQDAQHGRLNHWGQTMSYVQFLAHGMVHNYQFNYHGFWGSNPIGGYANWKWEGYVEYELFGKHVPFSDLKAKLDQTKGQFEWVILDSTTSTIKRHLQYAMMVKYCLEEKEWTYDEMMDNGLDEEEILSEMFNFLETEN</sequence>
<evidence type="ECO:0000313" key="1">
    <source>
        <dbReference type="EMBL" id="OEK05093.1"/>
    </source>
</evidence>
<dbReference type="Proteomes" id="UP000095552">
    <property type="component" value="Unassembled WGS sequence"/>
</dbReference>
<evidence type="ECO:0000313" key="2">
    <source>
        <dbReference type="Proteomes" id="UP000095552"/>
    </source>
</evidence>
<protein>
    <submittedName>
        <fullName evidence="1">Uncharacterized protein</fullName>
    </submittedName>
</protein>
<dbReference type="RefSeq" id="WP_069836597.1">
    <property type="nucleotide sequence ID" value="NZ_MDGQ01000005.1"/>
</dbReference>
<comment type="caution">
    <text evidence="1">The sequence shown here is derived from an EMBL/GenBank/DDBJ whole genome shotgun (WGS) entry which is preliminary data.</text>
</comment>
<dbReference type="AlphaFoldDB" id="A0A1E5T135"/>
<gene>
    <name evidence="1" type="ORF">BFP71_16885</name>
</gene>
<dbReference type="OrthoDB" id="978101at2"/>
<reference evidence="1 2" key="1">
    <citation type="submission" date="2016-08" db="EMBL/GenBank/DDBJ databases">
        <title>Draft genome of Fabibacter sp. strain SK-8.</title>
        <authorList>
            <person name="Wong S.-K."/>
            <person name="Hamasaki K."/>
            <person name="Yoshizawa S."/>
        </authorList>
    </citation>
    <scope>NUCLEOTIDE SEQUENCE [LARGE SCALE GENOMIC DNA]</scope>
    <source>
        <strain evidence="1 2">SK-8</strain>
    </source>
</reference>
<dbReference type="EMBL" id="MDGQ01000005">
    <property type="protein sequence ID" value="OEK05093.1"/>
    <property type="molecule type" value="Genomic_DNA"/>
</dbReference>
<proteinExistence type="predicted"/>
<name>A0A1E5T135_9BACT</name>
<organism evidence="1 2">
    <name type="scientific">Roseivirga misakiensis</name>
    <dbReference type="NCBI Taxonomy" id="1563681"/>
    <lineage>
        <taxon>Bacteria</taxon>
        <taxon>Pseudomonadati</taxon>
        <taxon>Bacteroidota</taxon>
        <taxon>Cytophagia</taxon>
        <taxon>Cytophagales</taxon>
        <taxon>Roseivirgaceae</taxon>
        <taxon>Roseivirga</taxon>
    </lineage>
</organism>